<dbReference type="GO" id="GO:0050660">
    <property type="term" value="F:flavin adenine dinucleotide binding"/>
    <property type="evidence" value="ECO:0007669"/>
    <property type="project" value="InterPro"/>
</dbReference>
<name>A0A0A0JXQ9_9MICO</name>
<feature type="domain" description="Acyl-CoA dehydrogenase/oxidase C-terminal" evidence="6">
    <location>
        <begin position="604"/>
        <end position="747"/>
    </location>
</feature>
<evidence type="ECO:0000256" key="5">
    <source>
        <dbReference type="ARBA" id="ARBA00023002"/>
    </source>
</evidence>
<evidence type="ECO:0000256" key="4">
    <source>
        <dbReference type="ARBA" id="ARBA00022827"/>
    </source>
</evidence>
<comment type="cofactor">
    <cofactor evidence="1">
        <name>FAD</name>
        <dbReference type="ChEBI" id="CHEBI:57692"/>
    </cofactor>
</comment>
<feature type="domain" description="Acyl-CoA dehydrogenase/oxidase N-terminal" evidence="8">
    <location>
        <begin position="387"/>
        <end position="487"/>
    </location>
</feature>
<gene>
    <name evidence="9" type="ORF">N801_03665</name>
</gene>
<dbReference type="GO" id="GO:0016627">
    <property type="term" value="F:oxidoreductase activity, acting on the CH-CH group of donors"/>
    <property type="evidence" value="ECO:0007669"/>
    <property type="project" value="InterPro"/>
</dbReference>
<dbReference type="InterPro" id="IPR046373">
    <property type="entry name" value="Acyl-CoA_Oxase/DH_mid-dom_sf"/>
</dbReference>
<protein>
    <submittedName>
        <fullName evidence="9">Acyl-CoA dehydrogenase</fullName>
    </submittedName>
</protein>
<keyword evidence="10" id="KW-1185">Reference proteome</keyword>
<dbReference type="InterPro" id="IPR006091">
    <property type="entry name" value="Acyl-CoA_Oxase/DH_mid-dom"/>
</dbReference>
<evidence type="ECO:0000259" key="6">
    <source>
        <dbReference type="Pfam" id="PF00441"/>
    </source>
</evidence>
<dbReference type="Proteomes" id="UP000030013">
    <property type="component" value="Unassembled WGS sequence"/>
</dbReference>
<dbReference type="Gene3D" id="1.10.540.10">
    <property type="entry name" value="Acyl-CoA dehydrogenase/oxidase, N-terminal domain"/>
    <property type="match status" value="2"/>
</dbReference>
<dbReference type="STRING" id="1385519.N801_03665"/>
<dbReference type="AlphaFoldDB" id="A0A0A0JXQ9"/>
<comment type="similarity">
    <text evidence="2">Belongs to the acyl-CoA dehydrogenase family.</text>
</comment>
<dbReference type="Pfam" id="PF02770">
    <property type="entry name" value="Acyl-CoA_dh_M"/>
    <property type="match status" value="1"/>
</dbReference>
<dbReference type="PANTHER" id="PTHR43292:SF3">
    <property type="entry name" value="ACYL-COA DEHYDROGENASE FADE29"/>
    <property type="match status" value="1"/>
</dbReference>
<dbReference type="SUPFAM" id="SSF56645">
    <property type="entry name" value="Acyl-CoA dehydrogenase NM domain-like"/>
    <property type="match status" value="2"/>
</dbReference>
<dbReference type="RefSeq" id="WP_035934868.1">
    <property type="nucleotide sequence ID" value="NZ_AVPL01000010.1"/>
</dbReference>
<keyword evidence="4" id="KW-0274">FAD</keyword>
<evidence type="ECO:0000256" key="1">
    <source>
        <dbReference type="ARBA" id="ARBA00001974"/>
    </source>
</evidence>
<dbReference type="PANTHER" id="PTHR43292">
    <property type="entry name" value="ACYL-COA DEHYDROGENASE"/>
    <property type="match status" value="1"/>
</dbReference>
<dbReference type="GO" id="GO:0005886">
    <property type="term" value="C:plasma membrane"/>
    <property type="evidence" value="ECO:0007669"/>
    <property type="project" value="TreeGrafter"/>
</dbReference>
<evidence type="ECO:0000313" key="9">
    <source>
        <dbReference type="EMBL" id="KGN41953.1"/>
    </source>
</evidence>
<evidence type="ECO:0000259" key="8">
    <source>
        <dbReference type="Pfam" id="PF02771"/>
    </source>
</evidence>
<dbReference type="InterPro" id="IPR013786">
    <property type="entry name" value="AcylCoA_DH/ox_N"/>
</dbReference>
<feature type="domain" description="Acyl-CoA oxidase/dehydrogenase middle" evidence="7">
    <location>
        <begin position="494"/>
        <end position="592"/>
    </location>
</feature>
<dbReference type="InterPro" id="IPR037069">
    <property type="entry name" value="AcylCoA_DH/ox_N_sf"/>
</dbReference>
<reference evidence="9 10" key="1">
    <citation type="submission" date="2013-08" db="EMBL/GenBank/DDBJ databases">
        <title>The genome sequence of Knoellia aerolata.</title>
        <authorList>
            <person name="Zhu W."/>
            <person name="Wang G."/>
        </authorList>
    </citation>
    <scope>NUCLEOTIDE SEQUENCE [LARGE SCALE GENOMIC DNA]</scope>
    <source>
        <strain evidence="9 10">DSM 18566</strain>
    </source>
</reference>
<dbReference type="EMBL" id="AVPL01000010">
    <property type="protein sequence ID" value="KGN41953.1"/>
    <property type="molecule type" value="Genomic_DNA"/>
</dbReference>
<dbReference type="OrthoDB" id="2769798at2"/>
<sequence length="751" mass="78340">MSLNQVGVPDTEDQAALIDALAGILSRVWSPSELLDPSHRKRPDQRTVWAALAEVGLASLPVPEEQGGSGGSWSDVAVAGELLGAAAAPAPLVAVCGALGALLSLPEGSADDLVRDISNATITPAVAWTGARPDVLRATGTQDDLRVDGVLTTILGGEGDVLLALAKGDSGAVLVAISAGTGVDVTRLESMDLTREVSRVVLTSAPARLLATGAAAEAAVRRGRASAVLAMGAELVGTQGHCLEASVSYALERSQFGQPIGSFQGVKHRLADVLAGVELSRATVRHLGSLLDGSSMTGADENADEAVAEAVGLVLASVVPAAVTAGNAYIQVLGGIGYTWEHEAHLHYRRACAAQGLFGGASAGKAAQATGPRRHTSNGVVSPALAEFAALVDAELPAHRAAHPDDDYESRLAWQQRLHSAGWIAPHWSEEFGGKSLGIVDQVEYDRVLGSRRAPVTFAGVLGINNVAPTLMRFGTPEQKGYLSRIQSAEDIWCQGFSEPSSGSDLASLRTRARIEGGGEGREFVIDGQKVWTSEGMEATHCLLLVRTDPDAPAHKGISALLVPLDTPGITRRPITQITGEGGFAEMFFDGVRVPWSALLGPLNEGWSVTMTTLAFERAGVIMMASRLEQELEDVAAELEGREISQSAREALLDRVVEARTLGLLGQRALTTIARKGAPGAEHSVIKLVWSRVAQQIADTRLAIAGPLALAGEGGVSARTGALQSRAMTIAGGTTEVMKNILAQQVLRLPR</sequence>
<dbReference type="Pfam" id="PF02771">
    <property type="entry name" value="Acyl-CoA_dh_N"/>
    <property type="match status" value="2"/>
</dbReference>
<dbReference type="InterPro" id="IPR036250">
    <property type="entry name" value="AcylCo_DH-like_C"/>
</dbReference>
<proteinExistence type="inferred from homology"/>
<keyword evidence="3" id="KW-0285">Flavoprotein</keyword>
<dbReference type="Gene3D" id="1.20.140.10">
    <property type="entry name" value="Butyryl-CoA Dehydrogenase, subunit A, domain 3"/>
    <property type="match status" value="2"/>
</dbReference>
<evidence type="ECO:0000256" key="2">
    <source>
        <dbReference type="ARBA" id="ARBA00009347"/>
    </source>
</evidence>
<organism evidence="9 10">
    <name type="scientific">Knoellia aerolata DSM 18566</name>
    <dbReference type="NCBI Taxonomy" id="1385519"/>
    <lineage>
        <taxon>Bacteria</taxon>
        <taxon>Bacillati</taxon>
        <taxon>Actinomycetota</taxon>
        <taxon>Actinomycetes</taxon>
        <taxon>Micrococcales</taxon>
        <taxon>Intrasporangiaceae</taxon>
        <taxon>Knoellia</taxon>
    </lineage>
</organism>
<dbReference type="InterPro" id="IPR009100">
    <property type="entry name" value="AcylCoA_DH/oxidase_NM_dom_sf"/>
</dbReference>
<dbReference type="eggNOG" id="COG1960">
    <property type="taxonomic scope" value="Bacteria"/>
</dbReference>
<feature type="domain" description="Acyl-CoA dehydrogenase/oxidase C-terminal" evidence="6">
    <location>
        <begin position="229"/>
        <end position="355"/>
    </location>
</feature>
<comment type="caution">
    <text evidence="9">The sequence shown here is derived from an EMBL/GenBank/DDBJ whole genome shotgun (WGS) entry which is preliminary data.</text>
</comment>
<dbReference type="InterPro" id="IPR052161">
    <property type="entry name" value="Mycobact_Acyl-CoA_DH"/>
</dbReference>
<dbReference type="Gene3D" id="2.40.110.10">
    <property type="entry name" value="Butyryl-CoA Dehydrogenase, subunit A, domain 2"/>
    <property type="match status" value="1"/>
</dbReference>
<dbReference type="SUPFAM" id="SSF47203">
    <property type="entry name" value="Acyl-CoA dehydrogenase C-terminal domain-like"/>
    <property type="match status" value="2"/>
</dbReference>
<dbReference type="InterPro" id="IPR009075">
    <property type="entry name" value="AcylCo_DH/oxidase_C"/>
</dbReference>
<keyword evidence="5" id="KW-0560">Oxidoreductase</keyword>
<accession>A0A0A0JXQ9</accession>
<evidence type="ECO:0000313" key="10">
    <source>
        <dbReference type="Proteomes" id="UP000030013"/>
    </source>
</evidence>
<evidence type="ECO:0000259" key="7">
    <source>
        <dbReference type="Pfam" id="PF02770"/>
    </source>
</evidence>
<evidence type="ECO:0000256" key="3">
    <source>
        <dbReference type="ARBA" id="ARBA00022630"/>
    </source>
</evidence>
<dbReference type="Pfam" id="PF00441">
    <property type="entry name" value="Acyl-CoA_dh_1"/>
    <property type="match status" value="2"/>
</dbReference>
<feature type="domain" description="Acyl-CoA dehydrogenase/oxidase N-terminal" evidence="8">
    <location>
        <begin position="11"/>
        <end position="99"/>
    </location>
</feature>